<comment type="caution">
    <text evidence="2">The sequence shown here is derived from an EMBL/GenBank/DDBJ whole genome shotgun (WGS) entry which is preliminary data.</text>
</comment>
<evidence type="ECO:0000256" key="1">
    <source>
        <dbReference type="SAM" id="MobiDB-lite"/>
    </source>
</evidence>
<dbReference type="AlphaFoldDB" id="A0A9N8VK87"/>
<evidence type="ECO:0000313" key="3">
    <source>
        <dbReference type="Proteomes" id="UP000789375"/>
    </source>
</evidence>
<protein>
    <submittedName>
        <fullName evidence="2">4910_t:CDS:1</fullName>
    </submittedName>
</protein>
<organism evidence="2 3">
    <name type="scientific">Funneliformis mosseae</name>
    <name type="common">Endomycorrhizal fungus</name>
    <name type="synonym">Glomus mosseae</name>
    <dbReference type="NCBI Taxonomy" id="27381"/>
    <lineage>
        <taxon>Eukaryota</taxon>
        <taxon>Fungi</taxon>
        <taxon>Fungi incertae sedis</taxon>
        <taxon>Mucoromycota</taxon>
        <taxon>Glomeromycotina</taxon>
        <taxon>Glomeromycetes</taxon>
        <taxon>Glomerales</taxon>
        <taxon>Glomeraceae</taxon>
        <taxon>Funneliformis</taxon>
    </lineage>
</organism>
<accession>A0A9N8VK87</accession>
<dbReference type="EMBL" id="CAJVPP010000185">
    <property type="protein sequence ID" value="CAG8452480.1"/>
    <property type="molecule type" value="Genomic_DNA"/>
</dbReference>
<dbReference type="Proteomes" id="UP000789375">
    <property type="component" value="Unassembled WGS sequence"/>
</dbReference>
<reference evidence="2" key="1">
    <citation type="submission" date="2021-06" db="EMBL/GenBank/DDBJ databases">
        <authorList>
            <person name="Kallberg Y."/>
            <person name="Tangrot J."/>
            <person name="Rosling A."/>
        </authorList>
    </citation>
    <scope>NUCLEOTIDE SEQUENCE</scope>
    <source>
        <strain evidence="2">87-6 pot B 2015</strain>
    </source>
</reference>
<feature type="region of interest" description="Disordered" evidence="1">
    <location>
        <begin position="71"/>
        <end position="115"/>
    </location>
</feature>
<keyword evidence="3" id="KW-1185">Reference proteome</keyword>
<gene>
    <name evidence="2" type="ORF">FMOSSE_LOCUS1598</name>
</gene>
<name>A0A9N8VK87_FUNMO</name>
<feature type="compositionally biased region" description="Basic and acidic residues" evidence="1">
    <location>
        <begin position="99"/>
        <end position="115"/>
    </location>
</feature>
<evidence type="ECO:0000313" key="2">
    <source>
        <dbReference type="EMBL" id="CAG8452480.1"/>
    </source>
</evidence>
<proteinExistence type="predicted"/>
<sequence length="154" mass="18117">MDIYFTITVISREQIRIMFVRFRCVCFHDEFPEIQENLLVSFKASSLIETWRYDLNISAERLKLKRKCSEGVSNQGKRPGVVSHDEKCSESDSQGENGIKNEPHHEKCPGRDSRHETLGNKIKHFDSEFTLRKKEMEFFCPIPFFDWIVKKGIN</sequence>